<feature type="transmembrane region" description="Helical" evidence="1">
    <location>
        <begin position="61"/>
        <end position="80"/>
    </location>
</feature>
<keyword evidence="1" id="KW-0472">Membrane</keyword>
<feature type="transmembrane region" description="Helical" evidence="1">
    <location>
        <begin position="32"/>
        <end position="54"/>
    </location>
</feature>
<keyword evidence="1" id="KW-0812">Transmembrane</keyword>
<dbReference type="OrthoDB" id="386296at2157"/>
<dbReference type="EMBL" id="FNPC01000011">
    <property type="protein sequence ID" value="SDY82841.1"/>
    <property type="molecule type" value="Genomic_DNA"/>
</dbReference>
<keyword evidence="3" id="KW-1185">Reference proteome</keyword>
<dbReference type="RefSeq" id="WP_092734594.1">
    <property type="nucleotide sequence ID" value="NZ_FNPC01000011.1"/>
</dbReference>
<reference evidence="3" key="1">
    <citation type="submission" date="2016-10" db="EMBL/GenBank/DDBJ databases">
        <authorList>
            <person name="Varghese N."/>
            <person name="Submissions S."/>
        </authorList>
    </citation>
    <scope>NUCLEOTIDE SEQUENCE [LARGE SCALE GENOMIC DNA]</scope>
    <source>
        <strain evidence="3">DC30,IBRC 10041,KCTC 4046</strain>
    </source>
</reference>
<gene>
    <name evidence="2" type="ORF">SAMN05216564_11127</name>
</gene>
<evidence type="ECO:0008006" key="4">
    <source>
        <dbReference type="Google" id="ProtNLM"/>
    </source>
</evidence>
<evidence type="ECO:0000313" key="2">
    <source>
        <dbReference type="EMBL" id="SDY82841.1"/>
    </source>
</evidence>
<dbReference type="Proteomes" id="UP000199079">
    <property type="component" value="Unassembled WGS sequence"/>
</dbReference>
<sequence length="116" mass="11179">MNDPVRALVAVVVVLAAAGAAAAAVQVLAPGIASVAAVRLALGACGIGFAAVAVAYGREGYYEQMAGHLLASAGFLVVAVDGEGPIAWLGIALLGIGGGLLLQDAILRGGRGGTSV</sequence>
<organism evidence="2 3">
    <name type="scientific">Halopenitus persicus</name>
    <dbReference type="NCBI Taxonomy" id="1048396"/>
    <lineage>
        <taxon>Archaea</taxon>
        <taxon>Methanobacteriati</taxon>
        <taxon>Methanobacteriota</taxon>
        <taxon>Stenosarchaea group</taxon>
        <taxon>Halobacteria</taxon>
        <taxon>Halobacteriales</taxon>
        <taxon>Haloferacaceae</taxon>
        <taxon>Halopenitus</taxon>
    </lineage>
</organism>
<evidence type="ECO:0000313" key="3">
    <source>
        <dbReference type="Proteomes" id="UP000199079"/>
    </source>
</evidence>
<accession>A0A1H3N1K5</accession>
<name>A0A1H3N1K5_9EURY</name>
<dbReference type="AlphaFoldDB" id="A0A1H3N1K5"/>
<keyword evidence="1" id="KW-1133">Transmembrane helix</keyword>
<proteinExistence type="predicted"/>
<evidence type="ECO:0000256" key="1">
    <source>
        <dbReference type="SAM" id="Phobius"/>
    </source>
</evidence>
<protein>
    <recommendedName>
        <fullName evidence="4">Integral membrane protein</fullName>
    </recommendedName>
</protein>